<feature type="region of interest" description="Disordered" evidence="7">
    <location>
        <begin position="461"/>
        <end position="487"/>
    </location>
</feature>
<evidence type="ECO:0000256" key="7">
    <source>
        <dbReference type="SAM" id="MobiDB-lite"/>
    </source>
</evidence>
<reference evidence="9" key="1">
    <citation type="submission" date="2021-02" db="EMBL/GenBank/DDBJ databases">
        <authorList>
            <person name="Nowell W R."/>
        </authorList>
    </citation>
    <scope>NUCLEOTIDE SEQUENCE</scope>
</reference>
<evidence type="ECO:0000256" key="3">
    <source>
        <dbReference type="ARBA" id="ARBA00022737"/>
    </source>
</evidence>
<feature type="domain" description="C2H2-type" evidence="8">
    <location>
        <begin position="139"/>
        <end position="160"/>
    </location>
</feature>
<comment type="caution">
    <text evidence="9">The sequence shown here is derived from an EMBL/GenBank/DDBJ whole genome shotgun (WGS) entry which is preliminary data.</text>
</comment>
<dbReference type="SMART" id="SM00355">
    <property type="entry name" value="ZnF_C2H2"/>
    <property type="match status" value="5"/>
</dbReference>
<evidence type="ECO:0000313" key="10">
    <source>
        <dbReference type="Proteomes" id="UP000663852"/>
    </source>
</evidence>
<feature type="compositionally biased region" description="Basic and acidic residues" evidence="7">
    <location>
        <begin position="469"/>
        <end position="482"/>
    </location>
</feature>
<keyword evidence="4" id="KW-0863">Zinc-finger</keyword>
<dbReference type="Proteomes" id="UP000663852">
    <property type="component" value="Unassembled WGS sequence"/>
</dbReference>
<evidence type="ECO:0000256" key="2">
    <source>
        <dbReference type="ARBA" id="ARBA00022723"/>
    </source>
</evidence>
<evidence type="ECO:0000313" key="9">
    <source>
        <dbReference type="EMBL" id="CAF0830078.1"/>
    </source>
</evidence>
<dbReference type="InterPro" id="IPR050888">
    <property type="entry name" value="ZnF_C2H2-type_TF"/>
</dbReference>
<dbReference type="PROSITE" id="PS00028">
    <property type="entry name" value="ZINC_FINGER_C2H2_1"/>
    <property type="match status" value="1"/>
</dbReference>
<comment type="subcellular location">
    <subcellularLocation>
        <location evidence="1">Nucleus</location>
    </subcellularLocation>
</comment>
<dbReference type="Gene3D" id="3.30.160.60">
    <property type="entry name" value="Classic Zinc Finger"/>
    <property type="match status" value="1"/>
</dbReference>
<organism evidence="9 10">
    <name type="scientific">Adineta ricciae</name>
    <name type="common">Rotifer</name>
    <dbReference type="NCBI Taxonomy" id="249248"/>
    <lineage>
        <taxon>Eukaryota</taxon>
        <taxon>Metazoa</taxon>
        <taxon>Spiralia</taxon>
        <taxon>Gnathifera</taxon>
        <taxon>Rotifera</taxon>
        <taxon>Eurotatoria</taxon>
        <taxon>Bdelloidea</taxon>
        <taxon>Adinetida</taxon>
        <taxon>Adinetidae</taxon>
        <taxon>Adineta</taxon>
    </lineage>
</organism>
<keyword evidence="5" id="KW-0862">Zinc</keyword>
<name>A0A813UIP4_ADIRI</name>
<keyword evidence="3" id="KW-0677">Repeat</keyword>
<dbReference type="EMBL" id="CAJNOJ010000018">
    <property type="protein sequence ID" value="CAF0830078.1"/>
    <property type="molecule type" value="Genomic_DNA"/>
</dbReference>
<evidence type="ECO:0000256" key="1">
    <source>
        <dbReference type="ARBA" id="ARBA00004123"/>
    </source>
</evidence>
<dbReference type="PANTHER" id="PTHR24406">
    <property type="entry name" value="TRANSCRIPTIONAL REPRESSOR CTCFL-RELATED"/>
    <property type="match status" value="1"/>
</dbReference>
<keyword evidence="2" id="KW-0479">Metal-binding</keyword>
<evidence type="ECO:0000256" key="5">
    <source>
        <dbReference type="ARBA" id="ARBA00022833"/>
    </source>
</evidence>
<dbReference type="GO" id="GO:0008270">
    <property type="term" value="F:zinc ion binding"/>
    <property type="evidence" value="ECO:0007669"/>
    <property type="project" value="UniProtKB-KW"/>
</dbReference>
<evidence type="ECO:0000256" key="6">
    <source>
        <dbReference type="ARBA" id="ARBA00023242"/>
    </source>
</evidence>
<proteinExistence type="predicted"/>
<dbReference type="OrthoDB" id="7930430at2759"/>
<protein>
    <recommendedName>
        <fullName evidence="8">C2H2-type domain-containing protein</fullName>
    </recommendedName>
</protein>
<keyword evidence="6" id="KW-0539">Nucleus</keyword>
<dbReference type="InterPro" id="IPR013087">
    <property type="entry name" value="Znf_C2H2_type"/>
</dbReference>
<sequence length="633" mass="71622">MKRKVSSTHNYTSAIPTTKKLDMVKSTEFSPKYQNANINESIANSTSNLNREHDVDDFADRIFDYLDETCTKTALHPVENNQINSSPSTTLYQSTSLVQKASDQEITKSFVCAFCPYSTPNILEFQTHVAKHTEKNFRCLLCNCMYKYRRDCVTHMKRKHSSTVTGIHERKPLNKDRTMSPFSGSISQYIQKMSNPTSINNTVTNPPSTEPKRYGCPYCSLMTRSTSSIYKHQSRKHALLPKVVHKYSTEDSNSRNLIAILEQKSVKKSPAPILDNKSPSTAQSVNIVPTSTDIGKFSPASSSSSSVVEQYVESFSVNDSEQYPNSKYMTTHNIYSSNGELSKVFQCYLCNYRAQHPSNVIRHLKAVHSFNYDPSNEFNNQSEDSTDRLMIDYDEDKVDSHSEEKPICSLNTVVQAPVVVRQIKPDCDSAKPFADIHLSVNIYLPKRKKSIQVDRVASNCSNTDYSNADDDRNNDDQDEKVKVQVSTSTTPTVVTGGSLYKPHKCRRCFYRSNWKTDMLHHIRLKHQISHVTKHDYISMDAQSALQTFSNYENTFGKALKNRLLLSKIDYVDCSWEQLKLKLFNSNDDKKLIHHDCLSSQSSSSSSSAAATAAISFAHDTSSALNNDQTNHFI</sequence>
<gene>
    <name evidence="9" type="ORF">EDS130_LOCUS6291</name>
</gene>
<dbReference type="GO" id="GO:0005634">
    <property type="term" value="C:nucleus"/>
    <property type="evidence" value="ECO:0007669"/>
    <property type="project" value="UniProtKB-SubCell"/>
</dbReference>
<accession>A0A813UIP4</accession>
<evidence type="ECO:0000256" key="4">
    <source>
        <dbReference type="ARBA" id="ARBA00022771"/>
    </source>
</evidence>
<evidence type="ECO:0000259" key="8">
    <source>
        <dbReference type="PROSITE" id="PS00028"/>
    </source>
</evidence>
<dbReference type="AlphaFoldDB" id="A0A813UIP4"/>